<proteinExistence type="predicted"/>
<dbReference type="InterPro" id="IPR051625">
    <property type="entry name" value="Signaling_Regulatory_Domain"/>
</dbReference>
<dbReference type="InterPro" id="IPR000408">
    <property type="entry name" value="Reg_chr_condens"/>
</dbReference>
<dbReference type="Pfam" id="PF00651">
    <property type="entry name" value="BTB"/>
    <property type="match status" value="1"/>
</dbReference>
<dbReference type="PANTHER" id="PTHR22872:SF10">
    <property type="entry name" value="ULTRAVIOLET-B RECEPTOR UVR8"/>
    <property type="match status" value="1"/>
</dbReference>
<dbReference type="SMART" id="SM00225">
    <property type="entry name" value="BTB"/>
    <property type="match status" value="1"/>
</dbReference>
<dbReference type="InterPro" id="IPR009091">
    <property type="entry name" value="RCC1/BLIP-II"/>
</dbReference>
<feature type="domain" description="BTB" evidence="3">
    <location>
        <begin position="370"/>
        <end position="437"/>
    </location>
</feature>
<evidence type="ECO:0000313" key="5">
    <source>
        <dbReference type="WBParaSite" id="PSAMB.scaffold808size41070.g8794.t1"/>
    </source>
</evidence>
<dbReference type="PANTHER" id="PTHR22872">
    <property type="entry name" value="BTK-BINDING PROTEIN-RELATED"/>
    <property type="match status" value="1"/>
</dbReference>
<dbReference type="PRINTS" id="PR00633">
    <property type="entry name" value="RCCNDNSATION"/>
</dbReference>
<dbReference type="WBParaSite" id="PSAMB.scaffold808size41070.g8794.t1">
    <property type="protein sequence ID" value="PSAMB.scaffold808size41070.g8794.t1"/>
    <property type="gene ID" value="PSAMB.scaffold808size41070.g8794"/>
</dbReference>
<accession>A0A914XJE1</accession>
<evidence type="ECO:0000313" key="4">
    <source>
        <dbReference type="Proteomes" id="UP000887566"/>
    </source>
</evidence>
<evidence type="ECO:0000259" key="3">
    <source>
        <dbReference type="PROSITE" id="PS50097"/>
    </source>
</evidence>
<dbReference type="Gene3D" id="2.130.10.30">
    <property type="entry name" value="Regulator of chromosome condensation 1/beta-lactamase-inhibitor protein II"/>
    <property type="match status" value="1"/>
</dbReference>
<evidence type="ECO:0000256" key="2">
    <source>
        <dbReference type="PROSITE-ProRule" id="PRU00235"/>
    </source>
</evidence>
<dbReference type="Proteomes" id="UP000887566">
    <property type="component" value="Unplaced"/>
</dbReference>
<dbReference type="InterPro" id="IPR011333">
    <property type="entry name" value="SKP1/BTB/POZ_sf"/>
</dbReference>
<dbReference type="InterPro" id="IPR000210">
    <property type="entry name" value="BTB/POZ_dom"/>
</dbReference>
<keyword evidence="1" id="KW-0677">Repeat</keyword>
<sequence>MTDIRRWTLFALLSPEFVDNIQCCVVFGNAGSEAVILTKNDEVFGIGTNCCSCLGLGNGQGSLEPIKIETLSGREIVTFSFGSGPHVLALTRSGQVFAWGHNGYGQLGMGNTNPGIAPIQVMHNLSGHRVIQIACGSHHSAVVTDRGEVFAWGQNSNGQIGNNNNVNQHQPRRVGGLIHNRFIKAVACGQNCTMAVTTSGELYSWGNNGNGQLGVGNLANQQTPCRVLELQNVVLSQIACGFAHSLALSDEGELFAWGSNSCGQLGVASRSNQPIPMRTAIELGRIVEIAAVHSCNITAALTQSEKVFMWGQVRGQSIGIPIETRFAATDDVFACFACPSVAWRPITFATVHRNAVQDAIRVAFDDPTTADVRISIEGRSIHAHKAILKIRCQHFRSMFRDLWPEGNGAHVEITQFPYSVYRSFLSWLYTDELDIETEDALGLLDLANCYCESALKEKCAQIIRKGITVDNSALLYAAALRFEAKDLEEYCFQFCLNHMTAVTQSESFGRLDECSVKHFVAEAAKHGAFKH</sequence>
<dbReference type="PROSITE" id="PS50012">
    <property type="entry name" value="RCC1_3"/>
    <property type="match status" value="4"/>
</dbReference>
<evidence type="ECO:0000256" key="1">
    <source>
        <dbReference type="ARBA" id="ARBA00022737"/>
    </source>
</evidence>
<dbReference type="Gene3D" id="3.30.710.10">
    <property type="entry name" value="Potassium Channel Kv1.1, Chain A"/>
    <property type="match status" value="1"/>
</dbReference>
<dbReference type="SUPFAM" id="SSF54695">
    <property type="entry name" value="POZ domain"/>
    <property type="match status" value="1"/>
</dbReference>
<feature type="repeat" description="RCC1" evidence="2">
    <location>
        <begin position="200"/>
        <end position="251"/>
    </location>
</feature>
<dbReference type="PROSITE" id="PS00626">
    <property type="entry name" value="RCC1_2"/>
    <property type="match status" value="1"/>
</dbReference>
<feature type="repeat" description="RCC1" evidence="2">
    <location>
        <begin position="147"/>
        <end position="199"/>
    </location>
</feature>
<dbReference type="InterPro" id="IPR058923">
    <property type="entry name" value="RCC1-like_dom"/>
</dbReference>
<dbReference type="Pfam" id="PF25390">
    <property type="entry name" value="WD40_RLD"/>
    <property type="match status" value="1"/>
</dbReference>
<protein>
    <submittedName>
        <fullName evidence="5">BTB domain-containing protein</fullName>
    </submittedName>
</protein>
<organism evidence="4 5">
    <name type="scientific">Plectus sambesii</name>
    <dbReference type="NCBI Taxonomy" id="2011161"/>
    <lineage>
        <taxon>Eukaryota</taxon>
        <taxon>Metazoa</taxon>
        <taxon>Ecdysozoa</taxon>
        <taxon>Nematoda</taxon>
        <taxon>Chromadorea</taxon>
        <taxon>Plectida</taxon>
        <taxon>Plectina</taxon>
        <taxon>Plectoidea</taxon>
        <taxon>Plectidae</taxon>
        <taxon>Plectus</taxon>
    </lineage>
</organism>
<feature type="repeat" description="RCC1" evidence="2">
    <location>
        <begin position="94"/>
        <end position="146"/>
    </location>
</feature>
<dbReference type="PROSITE" id="PS50097">
    <property type="entry name" value="BTB"/>
    <property type="match status" value="1"/>
</dbReference>
<dbReference type="CDD" id="cd18498">
    <property type="entry name" value="BACK_RCBTB1_2"/>
    <property type="match status" value="1"/>
</dbReference>
<dbReference type="SUPFAM" id="SSF50985">
    <property type="entry name" value="RCC1/BLIP-II"/>
    <property type="match status" value="1"/>
</dbReference>
<dbReference type="AlphaFoldDB" id="A0A914XJE1"/>
<dbReference type="CDD" id="cd18298">
    <property type="entry name" value="BTB_POZ_RCBTB1_2"/>
    <property type="match status" value="1"/>
</dbReference>
<reference evidence="5" key="1">
    <citation type="submission" date="2022-11" db="UniProtKB">
        <authorList>
            <consortium name="WormBaseParasite"/>
        </authorList>
    </citation>
    <scope>IDENTIFICATION</scope>
</reference>
<feature type="repeat" description="RCC1" evidence="2">
    <location>
        <begin position="252"/>
        <end position="302"/>
    </location>
</feature>
<keyword evidence="4" id="KW-1185">Reference proteome</keyword>
<name>A0A914XJE1_9BILA</name>